<dbReference type="PANTHER" id="PTHR46481:SF10">
    <property type="entry name" value="ZINC FINGER BED DOMAIN-CONTAINING PROTEIN 39"/>
    <property type="match status" value="1"/>
</dbReference>
<feature type="domain" description="DUF659" evidence="6">
    <location>
        <begin position="127"/>
        <end position="246"/>
    </location>
</feature>
<accession>A0A2P4YP70</accession>
<evidence type="ECO:0000256" key="4">
    <source>
        <dbReference type="ARBA" id="ARBA00022833"/>
    </source>
</evidence>
<dbReference type="GO" id="GO:0005634">
    <property type="term" value="C:nucleus"/>
    <property type="evidence" value="ECO:0007669"/>
    <property type="project" value="UniProtKB-SubCell"/>
</dbReference>
<proteinExistence type="predicted"/>
<dbReference type="SUPFAM" id="SSF53098">
    <property type="entry name" value="Ribonuclease H-like"/>
    <property type="match status" value="1"/>
</dbReference>
<dbReference type="Pfam" id="PF04937">
    <property type="entry name" value="DUF659"/>
    <property type="match status" value="1"/>
</dbReference>
<gene>
    <name evidence="7" type="ORF">PHPALM_2686</name>
</gene>
<dbReference type="PANTHER" id="PTHR46481">
    <property type="entry name" value="ZINC FINGER BED DOMAIN-CONTAINING PROTEIN 4"/>
    <property type="match status" value="1"/>
</dbReference>
<organism evidence="7 8">
    <name type="scientific">Phytophthora palmivora</name>
    <dbReference type="NCBI Taxonomy" id="4796"/>
    <lineage>
        <taxon>Eukaryota</taxon>
        <taxon>Sar</taxon>
        <taxon>Stramenopiles</taxon>
        <taxon>Oomycota</taxon>
        <taxon>Peronosporomycetes</taxon>
        <taxon>Peronosporales</taxon>
        <taxon>Peronosporaceae</taxon>
        <taxon>Phytophthora</taxon>
    </lineage>
</organism>
<dbReference type="AlphaFoldDB" id="A0A2P4YP70"/>
<name>A0A2P4YP70_9STRA</name>
<evidence type="ECO:0000256" key="2">
    <source>
        <dbReference type="ARBA" id="ARBA00022723"/>
    </source>
</evidence>
<dbReference type="GO" id="GO:0008270">
    <property type="term" value="F:zinc ion binding"/>
    <property type="evidence" value="ECO:0007669"/>
    <property type="project" value="UniProtKB-KW"/>
</dbReference>
<dbReference type="OrthoDB" id="103288at2759"/>
<comment type="subcellular location">
    <subcellularLocation>
        <location evidence="1">Nucleus</location>
    </subcellularLocation>
</comment>
<evidence type="ECO:0000256" key="5">
    <source>
        <dbReference type="ARBA" id="ARBA00023242"/>
    </source>
</evidence>
<evidence type="ECO:0000313" key="8">
    <source>
        <dbReference type="Proteomes" id="UP000237271"/>
    </source>
</evidence>
<dbReference type="InterPro" id="IPR052035">
    <property type="entry name" value="ZnF_BED_domain_contain"/>
</dbReference>
<keyword evidence="3" id="KW-0863">Zinc-finger</keyword>
<sequence length="260" mass="28298">MVKKLGIWAHFPVVVPAVKGNHQERSEKKTLVAHLGGIAKTKKCSAAPLDVARIYGTKSPARVSAQRQLFTNDGVGVPRSSTCTATQEELELSFAEMCYATGIPFRVVQDSAVKHFFAQACPGFRLPSRQRIAGQLLDTVYKKRKAAFIAKLKGQTHLALSSDGWSNTNNQSIINFMLASPDMKPVFWSSIATGEAEHTGAYIADCVNRVIDEVETAIGVRGTICSVVTDNAKNMKAAWEELKQNDHICIALVAPRIASI</sequence>
<evidence type="ECO:0000256" key="1">
    <source>
        <dbReference type="ARBA" id="ARBA00004123"/>
    </source>
</evidence>
<evidence type="ECO:0000259" key="6">
    <source>
        <dbReference type="Pfam" id="PF04937"/>
    </source>
</evidence>
<keyword evidence="2" id="KW-0479">Metal-binding</keyword>
<protein>
    <recommendedName>
        <fullName evidence="6">DUF659 domain-containing protein</fullName>
    </recommendedName>
</protein>
<dbReference type="Proteomes" id="UP000237271">
    <property type="component" value="Unassembled WGS sequence"/>
</dbReference>
<comment type="caution">
    <text evidence="7">The sequence shown here is derived from an EMBL/GenBank/DDBJ whole genome shotgun (WGS) entry which is preliminary data.</text>
</comment>
<keyword evidence="8" id="KW-1185">Reference proteome</keyword>
<keyword evidence="4" id="KW-0862">Zinc</keyword>
<evidence type="ECO:0000313" key="7">
    <source>
        <dbReference type="EMBL" id="POM79598.1"/>
    </source>
</evidence>
<keyword evidence="5" id="KW-0539">Nucleus</keyword>
<dbReference type="EMBL" id="NCKW01001272">
    <property type="protein sequence ID" value="POM79598.1"/>
    <property type="molecule type" value="Genomic_DNA"/>
</dbReference>
<reference evidence="7 8" key="1">
    <citation type="journal article" date="2017" name="Genome Biol. Evol.">
        <title>Phytophthora megakarya and P. palmivora, closely related causal agents of cacao black pod rot, underwent increases in genome sizes and gene numbers by different mechanisms.</title>
        <authorList>
            <person name="Ali S.S."/>
            <person name="Shao J."/>
            <person name="Lary D.J."/>
            <person name="Kronmiller B."/>
            <person name="Shen D."/>
            <person name="Strem M.D."/>
            <person name="Amoako-Attah I."/>
            <person name="Akrofi A.Y."/>
            <person name="Begoude B.A."/>
            <person name="Ten Hoopen G.M."/>
            <person name="Coulibaly K."/>
            <person name="Kebe B.I."/>
            <person name="Melnick R.L."/>
            <person name="Guiltinan M.J."/>
            <person name="Tyler B.M."/>
            <person name="Meinhardt L.W."/>
            <person name="Bailey B.A."/>
        </authorList>
    </citation>
    <scope>NUCLEOTIDE SEQUENCE [LARGE SCALE GENOMIC DNA]</scope>
    <source>
        <strain evidence="8">sbr112.9</strain>
    </source>
</reference>
<dbReference type="InterPro" id="IPR007021">
    <property type="entry name" value="DUF659"/>
</dbReference>
<dbReference type="InterPro" id="IPR012337">
    <property type="entry name" value="RNaseH-like_sf"/>
</dbReference>
<evidence type="ECO:0000256" key="3">
    <source>
        <dbReference type="ARBA" id="ARBA00022771"/>
    </source>
</evidence>